<protein>
    <submittedName>
        <fullName evidence="2">Uncharacterized protein</fullName>
    </submittedName>
</protein>
<proteinExistence type="predicted"/>
<organism evidence="2 3">
    <name type="scientific">Caerostris extrusa</name>
    <name type="common">Bark spider</name>
    <name type="synonym">Caerostris bankana</name>
    <dbReference type="NCBI Taxonomy" id="172846"/>
    <lineage>
        <taxon>Eukaryota</taxon>
        <taxon>Metazoa</taxon>
        <taxon>Ecdysozoa</taxon>
        <taxon>Arthropoda</taxon>
        <taxon>Chelicerata</taxon>
        <taxon>Arachnida</taxon>
        <taxon>Araneae</taxon>
        <taxon>Araneomorphae</taxon>
        <taxon>Entelegynae</taxon>
        <taxon>Araneoidea</taxon>
        <taxon>Araneidae</taxon>
        <taxon>Caerostris</taxon>
    </lineage>
</organism>
<dbReference type="AlphaFoldDB" id="A0AAV4QS86"/>
<name>A0AAV4QS86_CAEEX</name>
<evidence type="ECO:0000256" key="1">
    <source>
        <dbReference type="SAM" id="MobiDB-lite"/>
    </source>
</evidence>
<dbReference type="Proteomes" id="UP001054945">
    <property type="component" value="Unassembled WGS sequence"/>
</dbReference>
<sequence length="119" mass="13415">MVSNDFKAEENIAEGAEPQLSTAPYHDSPGRFDVLIKYQTPAADSNLSPAARNHESDDTSQNYEYIRATYQMIRVYQGYESDDTSQWYQGATSQNQTIRISTKTLSVRVSAKSDDTNQH</sequence>
<gene>
    <name evidence="2" type="ORF">CEXT_328281</name>
</gene>
<reference evidence="2 3" key="1">
    <citation type="submission" date="2021-06" db="EMBL/GenBank/DDBJ databases">
        <title>Caerostris extrusa draft genome.</title>
        <authorList>
            <person name="Kono N."/>
            <person name="Arakawa K."/>
        </authorList>
    </citation>
    <scope>NUCLEOTIDE SEQUENCE [LARGE SCALE GENOMIC DNA]</scope>
</reference>
<comment type="caution">
    <text evidence="2">The sequence shown here is derived from an EMBL/GenBank/DDBJ whole genome shotgun (WGS) entry which is preliminary data.</text>
</comment>
<keyword evidence="3" id="KW-1185">Reference proteome</keyword>
<feature type="region of interest" description="Disordered" evidence="1">
    <location>
        <begin position="1"/>
        <end position="28"/>
    </location>
</feature>
<evidence type="ECO:0000313" key="2">
    <source>
        <dbReference type="EMBL" id="GIY11124.1"/>
    </source>
</evidence>
<dbReference type="EMBL" id="BPLR01006609">
    <property type="protein sequence ID" value="GIY11124.1"/>
    <property type="molecule type" value="Genomic_DNA"/>
</dbReference>
<feature type="compositionally biased region" description="Basic and acidic residues" evidence="1">
    <location>
        <begin position="1"/>
        <end position="10"/>
    </location>
</feature>
<accession>A0AAV4QS86</accession>
<evidence type="ECO:0000313" key="3">
    <source>
        <dbReference type="Proteomes" id="UP001054945"/>
    </source>
</evidence>